<dbReference type="PANTHER" id="PTHR48079:SF6">
    <property type="entry name" value="NAD(P)-BINDING DOMAIN-CONTAINING PROTEIN-RELATED"/>
    <property type="match status" value="1"/>
</dbReference>
<evidence type="ECO:0000313" key="3">
    <source>
        <dbReference type="Proteomes" id="UP001172684"/>
    </source>
</evidence>
<comment type="caution">
    <text evidence="2">The sequence shown here is derived from an EMBL/GenBank/DDBJ whole genome shotgun (WGS) entry which is preliminary data.</text>
</comment>
<dbReference type="PANTHER" id="PTHR48079">
    <property type="entry name" value="PROTEIN YEEZ"/>
    <property type="match status" value="1"/>
</dbReference>
<dbReference type="SUPFAM" id="SSF51735">
    <property type="entry name" value="NAD(P)-binding Rossmann-fold domains"/>
    <property type="match status" value="1"/>
</dbReference>
<dbReference type="Proteomes" id="UP001172684">
    <property type="component" value="Unassembled WGS sequence"/>
</dbReference>
<keyword evidence="3" id="KW-1185">Reference proteome</keyword>
<dbReference type="EMBL" id="JAPDRL010000079">
    <property type="protein sequence ID" value="KAJ9659098.1"/>
    <property type="molecule type" value="Genomic_DNA"/>
</dbReference>
<dbReference type="InterPro" id="IPR051783">
    <property type="entry name" value="NAD(P)-dependent_oxidoreduct"/>
</dbReference>
<dbReference type="InterPro" id="IPR036291">
    <property type="entry name" value="NAD(P)-bd_dom_sf"/>
</dbReference>
<reference evidence="2" key="1">
    <citation type="submission" date="2022-10" db="EMBL/GenBank/DDBJ databases">
        <title>Culturing micro-colonial fungi from biological soil crusts in the Mojave desert and describing Neophaeococcomyces mojavensis, and introducing the new genera and species Taxawa tesnikishii.</title>
        <authorList>
            <person name="Kurbessoian T."/>
            <person name="Stajich J.E."/>
        </authorList>
    </citation>
    <scope>NUCLEOTIDE SEQUENCE</scope>
    <source>
        <strain evidence="2">TK_1</strain>
    </source>
</reference>
<accession>A0ABQ9NP49</accession>
<dbReference type="Pfam" id="PF13460">
    <property type="entry name" value="NAD_binding_10"/>
    <property type="match status" value="1"/>
</dbReference>
<organism evidence="2 3">
    <name type="scientific">Coniosporium apollinis</name>
    <dbReference type="NCBI Taxonomy" id="61459"/>
    <lineage>
        <taxon>Eukaryota</taxon>
        <taxon>Fungi</taxon>
        <taxon>Dikarya</taxon>
        <taxon>Ascomycota</taxon>
        <taxon>Pezizomycotina</taxon>
        <taxon>Dothideomycetes</taxon>
        <taxon>Dothideomycetes incertae sedis</taxon>
        <taxon>Coniosporium</taxon>
    </lineage>
</organism>
<evidence type="ECO:0000313" key="2">
    <source>
        <dbReference type="EMBL" id="KAJ9659098.1"/>
    </source>
</evidence>
<sequence>MVKIFATGTTGYIGGDALYRIAQAHPEYHWTCLVRNKERGALITDKYPNIELVYGTLDDAHILTDQTAKADIVLHFADADHPDAAKAILAGLDADNRTRYLIHTSGTGELLLRDLDAKRFGQADDKIYDDWDGIADVTSIPERAPHRHVDKLILDADLTTAIVSPPTIYGLGRGPGNQRGHQIYELSRCTLERKHGIMVGEGRAHWPNVHVYDLSDLYLRLVEEAARDGGSATWGAQGYYFAVNGEHVWGAVAKDIAASAKKQGLIPTDEVVSVSPEEANDLTRWGAAIWGANSRAQAIRARKVLGWNPKEISLEEEIPIAVAQEAKRMGVA</sequence>
<dbReference type="InterPro" id="IPR016040">
    <property type="entry name" value="NAD(P)-bd_dom"/>
</dbReference>
<feature type="domain" description="NAD(P)-binding" evidence="1">
    <location>
        <begin position="8"/>
        <end position="168"/>
    </location>
</feature>
<gene>
    <name evidence="2" type="ORF">H2201_007500</name>
</gene>
<proteinExistence type="predicted"/>
<protein>
    <recommendedName>
        <fullName evidence="1">NAD(P)-binding domain-containing protein</fullName>
    </recommendedName>
</protein>
<dbReference type="Gene3D" id="3.40.50.720">
    <property type="entry name" value="NAD(P)-binding Rossmann-like Domain"/>
    <property type="match status" value="1"/>
</dbReference>
<name>A0ABQ9NP49_9PEZI</name>
<evidence type="ECO:0000259" key="1">
    <source>
        <dbReference type="Pfam" id="PF13460"/>
    </source>
</evidence>